<evidence type="ECO:0000313" key="4">
    <source>
        <dbReference type="Proteomes" id="UP001079430"/>
    </source>
</evidence>
<protein>
    <submittedName>
        <fullName evidence="3">Class I SAM-dependent methyltransferase</fullName>
        <ecNumber evidence="3">2.1.1.-</ecNumber>
    </submittedName>
</protein>
<keyword evidence="4" id="KW-1185">Reference proteome</keyword>
<dbReference type="PANTHER" id="PTHR43619:SF2">
    <property type="entry name" value="S-ADENOSYL-L-METHIONINE-DEPENDENT METHYLTRANSFERASES SUPERFAMILY PROTEIN"/>
    <property type="match status" value="1"/>
</dbReference>
<evidence type="ECO:0000256" key="2">
    <source>
        <dbReference type="ARBA" id="ARBA00022679"/>
    </source>
</evidence>
<dbReference type="GO" id="GO:0008168">
    <property type="term" value="F:methyltransferase activity"/>
    <property type="evidence" value="ECO:0007669"/>
    <property type="project" value="UniProtKB-KW"/>
</dbReference>
<dbReference type="Gene3D" id="3.40.50.150">
    <property type="entry name" value="Vaccinia Virus protein VP39"/>
    <property type="match status" value="1"/>
</dbReference>
<keyword evidence="2 3" id="KW-0808">Transferase</keyword>
<dbReference type="InterPro" id="IPR007213">
    <property type="entry name" value="Ppm1/Ppm2/Tcmp"/>
</dbReference>
<keyword evidence="1 3" id="KW-0489">Methyltransferase</keyword>
<dbReference type="PANTHER" id="PTHR43619">
    <property type="entry name" value="S-ADENOSYL-L-METHIONINE-DEPENDENT METHYLTRANSFERASE YKTD-RELATED"/>
    <property type="match status" value="1"/>
</dbReference>
<dbReference type="EC" id="2.1.1.-" evidence="3"/>
<evidence type="ECO:0000313" key="3">
    <source>
        <dbReference type="EMBL" id="MCZ4090710.1"/>
    </source>
</evidence>
<dbReference type="Pfam" id="PF04072">
    <property type="entry name" value="LCM"/>
    <property type="match status" value="1"/>
</dbReference>
<dbReference type="InterPro" id="IPR016874">
    <property type="entry name" value="TcmP-like"/>
</dbReference>
<dbReference type="GO" id="GO:0032259">
    <property type="term" value="P:methylation"/>
    <property type="evidence" value="ECO:0007669"/>
    <property type="project" value="UniProtKB-KW"/>
</dbReference>
<dbReference type="InterPro" id="IPR029063">
    <property type="entry name" value="SAM-dependent_MTases_sf"/>
</dbReference>
<accession>A0ABT4KFG0</accession>
<dbReference type="PIRSF" id="PIRSF028177">
    <property type="entry name" value="Polyketide_synth_Omtfrase_TcmP"/>
    <property type="match status" value="1"/>
</dbReference>
<gene>
    <name evidence="3" type="ORF">O3W52_11685</name>
</gene>
<name>A0ABT4KFG0_9HYPH</name>
<dbReference type="RefSeq" id="WP_269279341.1">
    <property type="nucleotide sequence ID" value="NZ_JAPVOI010000004.1"/>
</dbReference>
<dbReference type="SUPFAM" id="SSF53335">
    <property type="entry name" value="S-adenosyl-L-methionine-dependent methyltransferases"/>
    <property type="match status" value="1"/>
</dbReference>
<evidence type="ECO:0000256" key="1">
    <source>
        <dbReference type="ARBA" id="ARBA00022603"/>
    </source>
</evidence>
<organism evidence="3 4">
    <name type="scientific">Sinorhizobium psoraleae</name>
    <dbReference type="NCBI Taxonomy" id="520838"/>
    <lineage>
        <taxon>Bacteria</taxon>
        <taxon>Pseudomonadati</taxon>
        <taxon>Pseudomonadota</taxon>
        <taxon>Alphaproteobacteria</taxon>
        <taxon>Hyphomicrobiales</taxon>
        <taxon>Rhizobiaceae</taxon>
        <taxon>Sinorhizobium/Ensifer group</taxon>
        <taxon>Sinorhizobium</taxon>
    </lineage>
</organism>
<proteinExistence type="predicted"/>
<sequence length="270" mass="30209">MAPEICFTGVKATPLITLRAKAEESAMPDSVLHDHFAAAAVARIGEDLTHLKVGHDMTIAIALRAYLLDRWTTAFLDRHPDATVLHLGCGLDSRVFRVDPKPPVHWFDVDFPDVIALRRRLYRCRENYAMISASITSETWLCQCPSDRPALIVAEGVLPYLGRNEVPLLLRRLVGHFPSGEIAFDAYSRLMTWLLSLNPAIRATGADLHWALDDPAELERQVPGLTLAEDHASWSNAAIARMSPPVQIALQMLKMTPMLPPMGRLLRYRF</sequence>
<comment type="caution">
    <text evidence="3">The sequence shown here is derived from an EMBL/GenBank/DDBJ whole genome shotgun (WGS) entry which is preliminary data.</text>
</comment>
<dbReference type="EMBL" id="JAPVOI010000004">
    <property type="protein sequence ID" value="MCZ4090710.1"/>
    <property type="molecule type" value="Genomic_DNA"/>
</dbReference>
<dbReference type="Proteomes" id="UP001079430">
    <property type="component" value="Unassembled WGS sequence"/>
</dbReference>
<reference evidence="3" key="1">
    <citation type="submission" date="2022-10" db="EMBL/GenBank/DDBJ databases">
        <title>Whole genome sequencing of three plant growth promoting bacteria isolated from Vachellia tortilis subsp. raddiana in Morocco.</title>
        <authorList>
            <person name="Hnini M."/>
            <person name="Zouagui R."/>
            <person name="Zouagui H."/>
            <person name="Chemao Elfihri M.-W."/>
            <person name="Ibrahimi A."/>
            <person name="Sbabou L."/>
            <person name="Aurag J."/>
        </authorList>
    </citation>
    <scope>NUCLEOTIDE SEQUENCE</scope>
    <source>
        <strain evidence="3">LMR678</strain>
    </source>
</reference>